<evidence type="ECO:0000256" key="3">
    <source>
        <dbReference type="ARBA" id="ARBA00023242"/>
    </source>
</evidence>
<reference evidence="6 7" key="2">
    <citation type="journal article" date="2009" name="PLoS ONE">
        <title>An integrated genetic and cytogenetic map of the cucumber genome.</title>
        <authorList>
            <person name="Ren Y."/>
            <person name="Zhang Z."/>
            <person name="Liu J."/>
            <person name="Staub J.E."/>
            <person name="Han Y."/>
            <person name="Cheng Z."/>
            <person name="Li X."/>
            <person name="Lu J."/>
            <person name="Miao H."/>
            <person name="Kang H."/>
            <person name="Xie B."/>
            <person name="Gu X."/>
            <person name="Wang X."/>
            <person name="Du Y."/>
            <person name="Jin W."/>
            <person name="Huang S."/>
        </authorList>
    </citation>
    <scope>NUCLEOTIDE SEQUENCE [LARGE SCALE GENOMIC DNA]</scope>
    <source>
        <strain evidence="7">cv. 9930</strain>
    </source>
</reference>
<keyword evidence="3" id="KW-0539">Nucleus</keyword>
<dbReference type="InterPro" id="IPR005172">
    <property type="entry name" value="CRC"/>
</dbReference>
<dbReference type="PROSITE" id="PS51634">
    <property type="entry name" value="CRC"/>
    <property type="match status" value="1"/>
</dbReference>
<name>A0A0A0KVD1_CUCSA</name>
<accession>A0A0A0KVD1</accession>
<keyword evidence="7" id="KW-1185">Reference proteome</keyword>
<dbReference type="STRING" id="3659.A0A0A0KVD1"/>
<dbReference type="EMBL" id="CM002925">
    <property type="protein sequence ID" value="KGN52869.1"/>
    <property type="molecule type" value="Genomic_DNA"/>
</dbReference>
<dbReference type="PANTHER" id="PTHR46159">
    <property type="entry name" value="PROTEIN TESMIN/TSO1-LIKE CXC 2"/>
    <property type="match status" value="1"/>
</dbReference>
<dbReference type="InterPro" id="IPR033467">
    <property type="entry name" value="Tesmin/TSO1-like_CXC"/>
</dbReference>
<evidence type="ECO:0000256" key="1">
    <source>
        <dbReference type="ARBA" id="ARBA00004123"/>
    </source>
</evidence>
<dbReference type="GO" id="GO:0003700">
    <property type="term" value="F:DNA-binding transcription factor activity"/>
    <property type="evidence" value="ECO:0007669"/>
    <property type="project" value="InterPro"/>
</dbReference>
<evidence type="ECO:0000256" key="2">
    <source>
        <dbReference type="ARBA" id="ARBA00007267"/>
    </source>
</evidence>
<dbReference type="GO" id="GO:0005634">
    <property type="term" value="C:nucleus"/>
    <property type="evidence" value="ECO:0007669"/>
    <property type="project" value="UniProtKB-SubCell"/>
</dbReference>
<dbReference type="Proteomes" id="UP000029981">
    <property type="component" value="Chromosome 4"/>
</dbReference>
<protein>
    <recommendedName>
        <fullName evidence="5">CRC domain-containing protein</fullName>
    </recommendedName>
</protein>
<gene>
    <name evidence="6" type="ORF">Csa_4G004800</name>
</gene>
<comment type="similarity">
    <text evidence="2">Belongs to the lin-54 family.</text>
</comment>
<feature type="domain" description="CRC" evidence="5">
    <location>
        <begin position="104"/>
        <end position="221"/>
    </location>
</feature>
<sequence>MTSNDNREAGIGDDHSNMSNFHESPVFFADPSAIEINSDIEYSNWNDDIPYLNFQSNEEIQNPNDPEVVSLGVSTNEINNDGNSSGSTKRKRKKSRVENENNSSPRRCNCKKSQCLKLYCECFASGAFCNEECGCGENCFNNPRYLDTVVAAKQKLKTKKSSAFDRENVREGVTTTKTSSTERRGCNCKNSECRQKYCKCFQAGVACTEACNCQGCQNPCGTACPGNSNYQQ</sequence>
<comment type="subcellular location">
    <subcellularLocation>
        <location evidence="1">Nucleus</location>
    </subcellularLocation>
</comment>
<evidence type="ECO:0000256" key="4">
    <source>
        <dbReference type="SAM" id="MobiDB-lite"/>
    </source>
</evidence>
<reference evidence="6 7" key="1">
    <citation type="journal article" date="2009" name="Nat. Genet.">
        <title>The genome of the cucumber, Cucumis sativus L.</title>
        <authorList>
            <person name="Huang S."/>
            <person name="Li R."/>
            <person name="Zhang Z."/>
            <person name="Li L."/>
            <person name="Gu X."/>
            <person name="Fan W."/>
            <person name="Lucas W.J."/>
            <person name="Wang X."/>
            <person name="Xie B."/>
            <person name="Ni P."/>
            <person name="Ren Y."/>
            <person name="Zhu H."/>
            <person name="Li J."/>
            <person name="Lin K."/>
            <person name="Jin W."/>
            <person name="Fei Z."/>
            <person name="Li G."/>
            <person name="Staub J."/>
            <person name="Kilian A."/>
            <person name="van der Vossen E.A."/>
            <person name="Wu Y."/>
            <person name="Guo J."/>
            <person name="He J."/>
            <person name="Jia Z."/>
            <person name="Ren Y."/>
            <person name="Tian G."/>
            <person name="Lu Y."/>
            <person name="Ruan J."/>
            <person name="Qian W."/>
            <person name="Wang M."/>
            <person name="Huang Q."/>
            <person name="Li B."/>
            <person name="Xuan Z."/>
            <person name="Cao J."/>
            <person name="Asan"/>
            <person name="Wu Z."/>
            <person name="Zhang J."/>
            <person name="Cai Q."/>
            <person name="Bai Y."/>
            <person name="Zhao B."/>
            <person name="Han Y."/>
            <person name="Li Y."/>
            <person name="Li X."/>
            <person name="Wang S."/>
            <person name="Shi Q."/>
            <person name="Liu S."/>
            <person name="Cho W.K."/>
            <person name="Kim J.Y."/>
            <person name="Xu Y."/>
            <person name="Heller-Uszynska K."/>
            <person name="Miao H."/>
            <person name="Cheng Z."/>
            <person name="Zhang S."/>
            <person name="Wu J."/>
            <person name="Yang Y."/>
            <person name="Kang H."/>
            <person name="Li M."/>
            <person name="Liang H."/>
            <person name="Ren X."/>
            <person name="Shi Z."/>
            <person name="Wen M."/>
            <person name="Jian M."/>
            <person name="Yang H."/>
            <person name="Zhang G."/>
            <person name="Yang Z."/>
            <person name="Chen R."/>
            <person name="Liu S."/>
            <person name="Li J."/>
            <person name="Ma L."/>
            <person name="Liu H."/>
            <person name="Zhou Y."/>
            <person name="Zhao J."/>
            <person name="Fang X."/>
            <person name="Li G."/>
            <person name="Fang L."/>
            <person name="Li Y."/>
            <person name="Liu D."/>
            <person name="Zheng H."/>
            <person name="Zhang Y."/>
            <person name="Qin N."/>
            <person name="Li Z."/>
            <person name="Yang G."/>
            <person name="Yang S."/>
            <person name="Bolund L."/>
            <person name="Kristiansen K."/>
            <person name="Zheng H."/>
            <person name="Li S."/>
            <person name="Zhang X."/>
            <person name="Yang H."/>
            <person name="Wang J."/>
            <person name="Sun R."/>
            <person name="Zhang B."/>
            <person name="Jiang S."/>
            <person name="Wang J."/>
            <person name="Du Y."/>
            <person name="Li S."/>
        </authorList>
    </citation>
    <scope>NUCLEOTIDE SEQUENCE [LARGE SCALE GENOMIC DNA]</scope>
    <source>
        <strain evidence="7">cv. 9930</strain>
    </source>
</reference>
<organism evidence="6 7">
    <name type="scientific">Cucumis sativus</name>
    <name type="common">Cucumber</name>
    <dbReference type="NCBI Taxonomy" id="3659"/>
    <lineage>
        <taxon>Eukaryota</taxon>
        <taxon>Viridiplantae</taxon>
        <taxon>Streptophyta</taxon>
        <taxon>Embryophyta</taxon>
        <taxon>Tracheophyta</taxon>
        <taxon>Spermatophyta</taxon>
        <taxon>Magnoliopsida</taxon>
        <taxon>eudicotyledons</taxon>
        <taxon>Gunneridae</taxon>
        <taxon>Pentapetalae</taxon>
        <taxon>rosids</taxon>
        <taxon>fabids</taxon>
        <taxon>Cucurbitales</taxon>
        <taxon>Cucurbitaceae</taxon>
        <taxon>Benincaseae</taxon>
        <taxon>Cucumis</taxon>
    </lineage>
</organism>
<proteinExistence type="inferred from homology"/>
<feature type="compositionally biased region" description="Polar residues" evidence="4">
    <location>
        <begin position="72"/>
        <end position="83"/>
    </location>
</feature>
<reference evidence="6 7" key="3">
    <citation type="journal article" date="2010" name="BMC Genomics">
        <title>Transcriptome sequencing and comparative analysis of cucumber flowers with different sex types.</title>
        <authorList>
            <person name="Guo S."/>
            <person name="Zheng Y."/>
            <person name="Joung J.G."/>
            <person name="Liu S."/>
            <person name="Zhang Z."/>
            <person name="Crasta O.R."/>
            <person name="Sobral B.W."/>
            <person name="Xu Y."/>
            <person name="Huang S."/>
            <person name="Fei Z."/>
        </authorList>
    </citation>
    <scope>NUCLEOTIDE SEQUENCE [LARGE SCALE GENOMIC DNA]</scope>
    <source>
        <strain evidence="7">cv. 9930</strain>
    </source>
</reference>
<dbReference type="Pfam" id="PF03638">
    <property type="entry name" value="TCR"/>
    <property type="match status" value="2"/>
</dbReference>
<reference evidence="6 7" key="4">
    <citation type="journal article" date="2011" name="BMC Genomics">
        <title>RNA-Seq improves annotation of protein-coding genes in the cucumber genome.</title>
        <authorList>
            <person name="Li Z."/>
            <person name="Zhang Z."/>
            <person name="Yan P."/>
            <person name="Huang S."/>
            <person name="Fei Z."/>
            <person name="Lin K."/>
        </authorList>
    </citation>
    <scope>NUCLEOTIDE SEQUENCE [LARGE SCALE GENOMIC DNA]</scope>
    <source>
        <strain evidence="7">cv. 9930</strain>
    </source>
</reference>
<feature type="region of interest" description="Disordered" evidence="4">
    <location>
        <begin position="58"/>
        <end position="107"/>
    </location>
</feature>
<evidence type="ECO:0000259" key="5">
    <source>
        <dbReference type="PROSITE" id="PS51634"/>
    </source>
</evidence>
<dbReference type="PANTHER" id="PTHR46159:SF6">
    <property type="entry name" value="OS12G0605300 PROTEIN"/>
    <property type="match status" value="1"/>
</dbReference>
<dbReference type="InterPro" id="IPR044522">
    <property type="entry name" value="TSO1-like"/>
</dbReference>
<dbReference type="SMART" id="SM01114">
    <property type="entry name" value="CXC"/>
    <property type="match status" value="2"/>
</dbReference>
<dbReference type="Gramene" id="KGN52869">
    <property type="protein sequence ID" value="KGN52869"/>
    <property type="gene ID" value="Csa_4G004800"/>
</dbReference>
<dbReference type="AlphaFoldDB" id="A0A0A0KVD1"/>
<evidence type="ECO:0000313" key="6">
    <source>
        <dbReference type="EMBL" id="KGN52869.1"/>
    </source>
</evidence>
<evidence type="ECO:0000313" key="7">
    <source>
        <dbReference type="Proteomes" id="UP000029981"/>
    </source>
</evidence>